<feature type="transmembrane region" description="Helical" evidence="1">
    <location>
        <begin position="228"/>
        <end position="248"/>
    </location>
</feature>
<feature type="transmembrane region" description="Helical" evidence="1">
    <location>
        <begin position="454"/>
        <end position="477"/>
    </location>
</feature>
<evidence type="ECO:0000256" key="2">
    <source>
        <dbReference type="SAM" id="SignalP"/>
    </source>
</evidence>
<evidence type="ECO:0008006" key="5">
    <source>
        <dbReference type="Google" id="ProtNLM"/>
    </source>
</evidence>
<feature type="transmembrane region" description="Helical" evidence="1">
    <location>
        <begin position="62"/>
        <end position="84"/>
    </location>
</feature>
<reference evidence="3 4" key="1">
    <citation type="submission" date="2019-11" db="EMBL/GenBank/DDBJ databases">
        <authorList>
            <person name="Cao P."/>
        </authorList>
    </citation>
    <scope>NUCLEOTIDE SEQUENCE [LARGE SCALE GENOMIC DNA]</scope>
    <source>
        <strain evidence="3 4">NEAU-AAG5</strain>
    </source>
</reference>
<feature type="transmembrane region" description="Helical" evidence="1">
    <location>
        <begin position="254"/>
        <end position="272"/>
    </location>
</feature>
<evidence type="ECO:0000313" key="3">
    <source>
        <dbReference type="EMBL" id="MUN38937.1"/>
    </source>
</evidence>
<keyword evidence="4" id="KW-1185">Reference proteome</keyword>
<organism evidence="3 4">
    <name type="scientific">Actinomadura litoris</name>
    <dbReference type="NCBI Taxonomy" id="2678616"/>
    <lineage>
        <taxon>Bacteria</taxon>
        <taxon>Bacillati</taxon>
        <taxon>Actinomycetota</taxon>
        <taxon>Actinomycetes</taxon>
        <taxon>Streptosporangiales</taxon>
        <taxon>Thermomonosporaceae</taxon>
        <taxon>Actinomadura</taxon>
    </lineage>
</organism>
<name>A0A7K1L3G8_9ACTN</name>
<keyword evidence="1" id="KW-0472">Membrane</keyword>
<sequence>MSTRTYQHPARRGRAATVAATSGALVMAATVLPAAVLTVPDTTANVAPAAAEALRLGTGDVAGLLRATGLSLPALLLAVPLAAVAARRFSACSVAAAGLLLLLAGIGAARFAGSVPQAGFVRAAEGAGAGIVLPASLVLIWERRSRALAALWAGGLVCALLAAMPVALRLVPMSRGDAARGPDWHRALAPTPWPAIAAVAAVALFLFLRGRGPWRLPAPRHIERGQLVLPLVPSAGFAFLAVVAADGWSPGARLAVGALALPALLALALACGGDASVGGPHGCAVVMIATGLLTYPVAAPLAGLAAVGAHARGGTGVPLTPFALAGAAAIAGALASLRARPKAGVLAGYGLMLAALPFGLATGRTFGLADGLAGGTAGQASLCALLVPLGAGAGLALAASLRDASAGAALFGLALLFPAVLAGQLVVLSLQASWLVRARPVTQAQQLDALAGGYHAWLAAAAGALVPLAAATVRAGALAGARSRARAAARAARAGARATGRAAAAIDPAPGAAAGEAEAAAGPGAG</sequence>
<feature type="transmembrane region" description="Helical" evidence="1">
    <location>
        <begin position="91"/>
        <end position="113"/>
    </location>
</feature>
<feature type="signal peptide" evidence="2">
    <location>
        <begin position="1"/>
        <end position="34"/>
    </location>
</feature>
<dbReference type="RefSeq" id="WP_156218031.1">
    <property type="nucleotide sequence ID" value="NZ_WOFH01000006.1"/>
</dbReference>
<feature type="transmembrane region" description="Helical" evidence="1">
    <location>
        <begin position="319"/>
        <end position="337"/>
    </location>
</feature>
<dbReference type="AlphaFoldDB" id="A0A7K1L3G8"/>
<proteinExistence type="predicted"/>
<feature type="transmembrane region" description="Helical" evidence="1">
    <location>
        <begin position="284"/>
        <end position="307"/>
    </location>
</feature>
<keyword evidence="1" id="KW-0812">Transmembrane</keyword>
<dbReference type="Proteomes" id="UP000432015">
    <property type="component" value="Unassembled WGS sequence"/>
</dbReference>
<keyword evidence="2" id="KW-0732">Signal</keyword>
<feature type="transmembrane region" description="Helical" evidence="1">
    <location>
        <begin position="119"/>
        <end position="141"/>
    </location>
</feature>
<evidence type="ECO:0000313" key="4">
    <source>
        <dbReference type="Proteomes" id="UP000432015"/>
    </source>
</evidence>
<evidence type="ECO:0000256" key="1">
    <source>
        <dbReference type="SAM" id="Phobius"/>
    </source>
</evidence>
<comment type="caution">
    <text evidence="3">The sequence shown here is derived from an EMBL/GenBank/DDBJ whole genome shotgun (WGS) entry which is preliminary data.</text>
</comment>
<gene>
    <name evidence="3" type="ORF">GNZ18_20345</name>
</gene>
<feature type="chain" id="PRO_5029559067" description="MFS transporter" evidence="2">
    <location>
        <begin position="35"/>
        <end position="526"/>
    </location>
</feature>
<feature type="transmembrane region" description="Helical" evidence="1">
    <location>
        <begin position="378"/>
        <end position="398"/>
    </location>
</feature>
<dbReference type="EMBL" id="WOFH01000006">
    <property type="protein sequence ID" value="MUN38937.1"/>
    <property type="molecule type" value="Genomic_DNA"/>
</dbReference>
<feature type="transmembrane region" description="Helical" evidence="1">
    <location>
        <begin position="148"/>
        <end position="171"/>
    </location>
</feature>
<keyword evidence="1" id="KW-1133">Transmembrane helix</keyword>
<accession>A0A7K1L3G8</accession>
<protein>
    <recommendedName>
        <fullName evidence="5">MFS transporter</fullName>
    </recommendedName>
</protein>
<feature type="transmembrane region" description="Helical" evidence="1">
    <location>
        <begin position="410"/>
        <end position="434"/>
    </location>
</feature>
<feature type="transmembrane region" description="Helical" evidence="1">
    <location>
        <begin position="191"/>
        <end position="208"/>
    </location>
</feature>
<feature type="transmembrane region" description="Helical" evidence="1">
    <location>
        <begin position="344"/>
        <end position="366"/>
    </location>
</feature>